<keyword evidence="4 5" id="KW-0720">Serine protease</keyword>
<feature type="domain" description="Peptidase S8/S53" evidence="8">
    <location>
        <begin position="81"/>
        <end position="334"/>
    </location>
</feature>
<keyword evidence="2 5" id="KW-0645">Protease</keyword>
<protein>
    <submittedName>
        <fullName evidence="9">Serine protease</fullName>
    </submittedName>
</protein>
<feature type="active site" description="Charge relay system" evidence="5">
    <location>
        <position position="124"/>
    </location>
</feature>
<dbReference type="PROSITE" id="PS51892">
    <property type="entry name" value="SUBTILASE"/>
    <property type="match status" value="1"/>
</dbReference>
<dbReference type="GO" id="GO:0004252">
    <property type="term" value="F:serine-type endopeptidase activity"/>
    <property type="evidence" value="ECO:0007669"/>
    <property type="project" value="UniProtKB-UniRule"/>
</dbReference>
<evidence type="ECO:0000313" key="9">
    <source>
        <dbReference type="EMBL" id="AZQ37790.1"/>
    </source>
</evidence>
<dbReference type="PANTHER" id="PTHR43806">
    <property type="entry name" value="PEPTIDASE S8"/>
    <property type="match status" value="1"/>
</dbReference>
<comment type="similarity">
    <text evidence="1 5">Belongs to the peptidase S8 family.</text>
</comment>
<keyword evidence="7" id="KW-1133">Transmembrane helix</keyword>
<feature type="region of interest" description="Disordered" evidence="6">
    <location>
        <begin position="423"/>
        <end position="462"/>
    </location>
</feature>
<dbReference type="GO" id="GO:0006508">
    <property type="term" value="P:proteolysis"/>
    <property type="evidence" value="ECO:0007669"/>
    <property type="project" value="UniProtKB-KW"/>
</dbReference>
<evidence type="ECO:0000256" key="7">
    <source>
        <dbReference type="SAM" id="Phobius"/>
    </source>
</evidence>
<dbReference type="Pfam" id="PF00082">
    <property type="entry name" value="Peptidase_S8"/>
    <property type="match status" value="1"/>
</dbReference>
<keyword evidence="10" id="KW-1185">Reference proteome</keyword>
<reference evidence="9 10" key="1">
    <citation type="journal article" date="2019" name="Int. J. Syst. Evol. Microbiol.">
        <title>Streptomyces cyaneochromogenes sp. nov., a blue pigment-producing actinomycete from manganese-contaminated soil.</title>
        <authorList>
            <person name="Tang X."/>
            <person name="Zhao J."/>
            <person name="Li K."/>
            <person name="Chen Z."/>
            <person name="Sun Y."/>
            <person name="Gao J."/>
        </authorList>
    </citation>
    <scope>NUCLEOTIDE SEQUENCE [LARGE SCALE GENOMIC DNA]</scope>
    <source>
        <strain evidence="9 10">MK-45</strain>
    </source>
</reference>
<dbReference type="InterPro" id="IPR015500">
    <property type="entry name" value="Peptidase_S8_subtilisin-rel"/>
</dbReference>
<feature type="active site" description="Charge relay system" evidence="5">
    <location>
        <position position="90"/>
    </location>
</feature>
<dbReference type="AlphaFoldDB" id="A0A3S9MF86"/>
<dbReference type="SUPFAM" id="SSF52743">
    <property type="entry name" value="Subtilisin-like"/>
    <property type="match status" value="1"/>
</dbReference>
<keyword evidence="3 5" id="KW-0378">Hydrolase</keyword>
<dbReference type="InterPro" id="IPR036852">
    <property type="entry name" value="Peptidase_S8/S53_dom_sf"/>
</dbReference>
<gene>
    <name evidence="9" type="ORF">EJ357_33605</name>
</gene>
<accession>A0A3S9MF86</accession>
<feature type="active site" description="Charge relay system" evidence="5">
    <location>
        <position position="287"/>
    </location>
</feature>
<dbReference type="InterPro" id="IPR000209">
    <property type="entry name" value="Peptidase_S8/S53_dom"/>
</dbReference>
<name>A0A3S9MF86_9ACTN</name>
<dbReference type="Gene3D" id="3.40.50.200">
    <property type="entry name" value="Peptidase S8/S53 domain"/>
    <property type="match status" value="1"/>
</dbReference>
<evidence type="ECO:0000256" key="2">
    <source>
        <dbReference type="ARBA" id="ARBA00022670"/>
    </source>
</evidence>
<organism evidence="9 10">
    <name type="scientific">Streptomyces cyaneochromogenes</name>
    <dbReference type="NCBI Taxonomy" id="2496836"/>
    <lineage>
        <taxon>Bacteria</taxon>
        <taxon>Bacillati</taxon>
        <taxon>Actinomycetota</taxon>
        <taxon>Actinomycetes</taxon>
        <taxon>Kitasatosporales</taxon>
        <taxon>Streptomycetaceae</taxon>
        <taxon>Streptomyces</taxon>
    </lineage>
</organism>
<evidence type="ECO:0000313" key="10">
    <source>
        <dbReference type="Proteomes" id="UP000280298"/>
    </source>
</evidence>
<dbReference type="PRINTS" id="PR00723">
    <property type="entry name" value="SUBTILISIN"/>
</dbReference>
<evidence type="ECO:0000256" key="4">
    <source>
        <dbReference type="ARBA" id="ARBA00022825"/>
    </source>
</evidence>
<evidence type="ECO:0000256" key="1">
    <source>
        <dbReference type="ARBA" id="ARBA00011073"/>
    </source>
</evidence>
<keyword evidence="7" id="KW-0472">Membrane</keyword>
<dbReference type="InterPro" id="IPR050131">
    <property type="entry name" value="Peptidase_S8_subtilisin-like"/>
</dbReference>
<evidence type="ECO:0000256" key="6">
    <source>
        <dbReference type="SAM" id="MobiDB-lite"/>
    </source>
</evidence>
<proteinExistence type="inferred from homology"/>
<dbReference type="KEGG" id="scya:EJ357_33605"/>
<evidence type="ECO:0000256" key="3">
    <source>
        <dbReference type="ARBA" id="ARBA00022801"/>
    </source>
</evidence>
<feature type="transmembrane region" description="Helical" evidence="7">
    <location>
        <begin position="385"/>
        <end position="406"/>
    </location>
</feature>
<keyword evidence="7" id="KW-0812">Transmembrane</keyword>
<sequence length="462" mass="47808">MGLCGLRRKISLPGRGESSCDNLCQRSSEDGAGQVIKRISTSVLATTVLTVAGVSAASADTARGWERAAMSVPAAQTISKGEGVTVAVLDTGIRTDHPALKGRATEGPDYLKENDKSEAWYGEHGTAMASSVLDVAPESKVLGLRVIRDNDDPDYQGGSLNNPDALSQAIIYATDHGADVISMSLGSRTSWGGYSEKDLTAIDYALSKGVVVLGAVGNLGDKNDGGDNGISYPSAYPGVITVAASVPDGSRASFSSVHSYVDIAAPGVSIYEADHRSSGRKSGEGTSAACALAAGVSALIVSKYPDLAPRQVEQVLEKTASHASRGYSAETGYGVINAQAALQAAAKLTPEKTVLTGETGVGLHFGPGDDGTPKTFDQGVDSANVGIAVFGAFATLFSILGGLWLFKSGRRLQRQGANYGGPGGSVAYPQYSAHPVPPQQYPYQQAAQSTQNPYQQPNPPHE</sequence>
<dbReference type="OrthoDB" id="3359820at2"/>
<dbReference type="Proteomes" id="UP000280298">
    <property type="component" value="Chromosome"/>
</dbReference>
<dbReference type="PANTHER" id="PTHR43806:SF11">
    <property type="entry name" value="CEREVISIN-RELATED"/>
    <property type="match status" value="1"/>
</dbReference>
<dbReference type="EMBL" id="CP034539">
    <property type="protein sequence ID" value="AZQ37790.1"/>
    <property type="molecule type" value="Genomic_DNA"/>
</dbReference>
<evidence type="ECO:0000259" key="8">
    <source>
        <dbReference type="Pfam" id="PF00082"/>
    </source>
</evidence>
<dbReference type="PROSITE" id="PS00136">
    <property type="entry name" value="SUBTILASE_ASP"/>
    <property type="match status" value="1"/>
</dbReference>
<evidence type="ECO:0000256" key="5">
    <source>
        <dbReference type="PROSITE-ProRule" id="PRU01240"/>
    </source>
</evidence>
<dbReference type="InterPro" id="IPR023827">
    <property type="entry name" value="Peptidase_S8_Asp-AS"/>
</dbReference>